<evidence type="ECO:0000313" key="4">
    <source>
        <dbReference type="RefSeq" id="XP_028265274.1"/>
    </source>
</evidence>
<organism evidence="3 4">
    <name type="scientific">Parambassis ranga</name>
    <name type="common">Indian glassy fish</name>
    <dbReference type="NCBI Taxonomy" id="210632"/>
    <lineage>
        <taxon>Eukaryota</taxon>
        <taxon>Metazoa</taxon>
        <taxon>Chordata</taxon>
        <taxon>Craniata</taxon>
        <taxon>Vertebrata</taxon>
        <taxon>Euteleostomi</taxon>
        <taxon>Actinopterygii</taxon>
        <taxon>Neopterygii</taxon>
        <taxon>Teleostei</taxon>
        <taxon>Neoteleostei</taxon>
        <taxon>Acanthomorphata</taxon>
        <taxon>Ovalentaria</taxon>
        <taxon>Ambassidae</taxon>
        <taxon>Parambassis</taxon>
    </lineage>
</organism>
<feature type="compositionally biased region" description="Basic and acidic residues" evidence="2">
    <location>
        <begin position="577"/>
        <end position="590"/>
    </location>
</feature>
<keyword evidence="1" id="KW-0175">Coiled coil</keyword>
<feature type="compositionally biased region" description="Basic and acidic residues" evidence="2">
    <location>
        <begin position="540"/>
        <end position="554"/>
    </location>
</feature>
<evidence type="ECO:0000256" key="1">
    <source>
        <dbReference type="SAM" id="Coils"/>
    </source>
</evidence>
<feature type="compositionally biased region" description="Basic and acidic residues" evidence="2">
    <location>
        <begin position="601"/>
        <end position="647"/>
    </location>
</feature>
<name>A0A6P7IV04_9TELE</name>
<dbReference type="InParanoid" id="A0A6P7IV04"/>
<feature type="coiled-coil region" evidence="1">
    <location>
        <begin position="134"/>
        <end position="161"/>
    </location>
</feature>
<accession>A0A6P7IV04</accession>
<feature type="compositionally biased region" description="Acidic residues" evidence="2">
    <location>
        <begin position="555"/>
        <end position="569"/>
    </location>
</feature>
<feature type="compositionally biased region" description="Basic and acidic residues" evidence="2">
    <location>
        <begin position="36"/>
        <end position="54"/>
    </location>
</feature>
<dbReference type="GeneID" id="114438259"/>
<feature type="region of interest" description="Disordered" evidence="2">
    <location>
        <begin position="84"/>
        <end position="113"/>
    </location>
</feature>
<dbReference type="AlphaFoldDB" id="A0A6P7IV04"/>
<reference evidence="4" key="1">
    <citation type="submission" date="2025-08" db="UniProtKB">
        <authorList>
            <consortium name="RefSeq"/>
        </authorList>
    </citation>
    <scope>IDENTIFICATION</scope>
</reference>
<dbReference type="Proteomes" id="UP000515145">
    <property type="component" value="Chromosome 7"/>
</dbReference>
<feature type="coiled-coil region" evidence="1">
    <location>
        <begin position="190"/>
        <end position="246"/>
    </location>
</feature>
<gene>
    <name evidence="4" type="primary">LOC114438259</name>
</gene>
<feature type="region of interest" description="Disordered" evidence="2">
    <location>
        <begin position="464"/>
        <end position="647"/>
    </location>
</feature>
<sequence length="706" mass="82665">MRATSRRTRSGTELENGRATRWGGSLGRPSTWGEAAAKKDQKEQKRPSRYEKLASEPCSLKSHLETVLETNSLLTSLVEEKNSLEDRLTQESSSEQHATKESLQKVQPLPHEQEEEMKQLGELSPNVSEQQNLINSLTAENTALYEQLKESEARLRQHEELLPDDSDAKLQIKYVRLKKRLREQGVTCNIEEEEEELMEKTRLVQQLSDENKALHKQLRQLPGQIRLDLEKELSGKEAQIISLQQSLELQQKHTETLTQEFQAKLDKAIAAAKEKSFLEEELKRRRQKEKGEQEEAAKADKRRREEREKLEKDREDMQNKLSEKEADVIFLLQAVLQKDSLIYNLAEEKSSLEEELKLEPKAHEQDERMKRIGKLASTVSEQQNLNSLTADNTQVKVSKARLRQQEEAALPPGESYVKMLKMHMRLQKQLREQQAANNIEEEDAKAELFTKETYMKLLKRAKRQQKQEEEEEADKQGLKFEQQALHEQLKESEARLRQEEVQKEEVTTAELLTEAEPLKPKAKSKQELTKAKKRLQKQQRQQEKADKIEEKEDKIEEEEADKIEEEDATAELLTEAEPLKSEAKCKQELKKAKKRLQKQQRQQEKADKIEEEKADKIEEKEDKIEEKADKIEEKEDKIEEKADNIEEMADKIEEEEADKIEEEEDATDDLLTLLYYREKRILQNQKREETKPLLYKKKAKKRLRKQ</sequence>
<proteinExistence type="predicted"/>
<keyword evidence="3" id="KW-1185">Reference proteome</keyword>
<feature type="region of interest" description="Disordered" evidence="2">
    <location>
        <begin position="1"/>
        <end position="58"/>
    </location>
</feature>
<feature type="compositionally biased region" description="Basic and acidic residues" evidence="2">
    <location>
        <begin position="487"/>
        <end position="506"/>
    </location>
</feature>
<feature type="region of interest" description="Disordered" evidence="2">
    <location>
        <begin position="281"/>
        <end position="319"/>
    </location>
</feature>
<evidence type="ECO:0000256" key="2">
    <source>
        <dbReference type="SAM" id="MobiDB-lite"/>
    </source>
</evidence>
<feature type="compositionally biased region" description="Basic and acidic residues" evidence="2">
    <location>
        <begin position="516"/>
        <end position="530"/>
    </location>
</feature>
<evidence type="ECO:0000313" key="3">
    <source>
        <dbReference type="Proteomes" id="UP000515145"/>
    </source>
</evidence>
<protein>
    <submittedName>
        <fullName evidence="4">Golgin subfamily A member 6-like protein 22</fullName>
    </submittedName>
</protein>
<dbReference type="RefSeq" id="XP_028265274.1">
    <property type="nucleotide sequence ID" value="XM_028409473.1"/>
</dbReference>